<keyword evidence="2" id="KW-1185">Reference proteome</keyword>
<accession>A0ABQ0G7C3</accession>
<protein>
    <submittedName>
        <fullName evidence="1">Uncharacterized protein</fullName>
    </submittedName>
</protein>
<evidence type="ECO:0000313" key="2">
    <source>
        <dbReference type="Proteomes" id="UP001628179"/>
    </source>
</evidence>
<organism evidence="1 2">
    <name type="scientific">Madurella fahalii</name>
    <dbReference type="NCBI Taxonomy" id="1157608"/>
    <lineage>
        <taxon>Eukaryota</taxon>
        <taxon>Fungi</taxon>
        <taxon>Dikarya</taxon>
        <taxon>Ascomycota</taxon>
        <taxon>Pezizomycotina</taxon>
        <taxon>Sordariomycetes</taxon>
        <taxon>Sordariomycetidae</taxon>
        <taxon>Sordariales</taxon>
        <taxon>Sordariales incertae sedis</taxon>
        <taxon>Madurella</taxon>
    </lineage>
</organism>
<gene>
    <name evidence="1" type="ORF">MFIFM68171_03695</name>
</gene>
<sequence>MATASDGRRDYCIAASRCRLCQFQVEDGDLVAVGQLFAAGPLPRPSRVPTCNPSGDRYASPGPDPRDISDEFRFERGGWAKATYKGFRIHMCCGCCGPYSAETAHCFHATCVKINRQVPSPKKFFAATRYLFETSPREDRQRELVLQQLMVETLRQAFATSHLPVELWFRIARHLVREFAIIRAQSQVQEHASVGTQIDLSRDVYASYTVFEGVRYLKTLRNTTEAEAERGEYLLLDARRGRAVHEIYIAFDHLGIRQVQFASPSRVLPGPGAIPGVWWRHLTSEGGIFTVQTETDGMKLRDVSVISDTLRIPAGPGWPVRTSYRQKRSPGLTFITNQGRATSFVFWSEQALQRPFHCVHKPKRGGSPIYFNGDDPFRDFYLACEAENAEPTVQRAYPLSLIPQSRPTLARSFFSSCKLEDVAEVTLCKSRRGNLDGIIGLLIRYANGDKACVGSFRFDWASGPFLVGKASKLYLGCSRDPQWVKDVRLEPPVDDDGLSWMALPWSGTLEWWVSAKRCEVRHI</sequence>
<comment type="caution">
    <text evidence="1">The sequence shown here is derived from an EMBL/GenBank/DDBJ whole genome shotgun (WGS) entry which is preliminary data.</text>
</comment>
<evidence type="ECO:0000313" key="1">
    <source>
        <dbReference type="EMBL" id="GAB1313485.1"/>
    </source>
</evidence>
<reference evidence="1 2" key="1">
    <citation type="submission" date="2024-09" db="EMBL/GenBank/DDBJ databases">
        <title>Itraconazole resistance in Madurella fahalii resulting from another homologue of gene encoding cytochrome P450 14-alpha sterol demethylase (CYP51).</title>
        <authorList>
            <person name="Yoshioka I."/>
            <person name="Fahal A.H."/>
            <person name="Kaneko S."/>
            <person name="Yaguchi T."/>
        </authorList>
    </citation>
    <scope>NUCLEOTIDE SEQUENCE [LARGE SCALE GENOMIC DNA]</scope>
    <source>
        <strain evidence="1 2">IFM 68171</strain>
    </source>
</reference>
<dbReference type="GeneID" id="98174439"/>
<proteinExistence type="predicted"/>
<dbReference type="EMBL" id="BAAFSV010000002">
    <property type="protein sequence ID" value="GAB1313485.1"/>
    <property type="molecule type" value="Genomic_DNA"/>
</dbReference>
<dbReference type="Proteomes" id="UP001628179">
    <property type="component" value="Unassembled WGS sequence"/>
</dbReference>
<dbReference type="RefSeq" id="XP_070915217.1">
    <property type="nucleotide sequence ID" value="XM_071059116.1"/>
</dbReference>
<name>A0ABQ0G7C3_9PEZI</name>